<proteinExistence type="predicted"/>
<gene>
    <name evidence="1" type="ORF">N5J06_01845</name>
</gene>
<protein>
    <submittedName>
        <fullName evidence="1">Uncharacterized protein</fullName>
    </submittedName>
</protein>
<evidence type="ECO:0000313" key="1">
    <source>
        <dbReference type="EMBL" id="MCT7309673.1"/>
    </source>
</evidence>
<organism evidence="1 2">
    <name type="scientific">Ralstonia mojiangensis</name>
    <dbReference type="NCBI Taxonomy" id="2953895"/>
    <lineage>
        <taxon>Bacteria</taxon>
        <taxon>Pseudomonadati</taxon>
        <taxon>Pseudomonadota</taxon>
        <taxon>Betaproteobacteria</taxon>
        <taxon>Burkholderiales</taxon>
        <taxon>Burkholderiaceae</taxon>
        <taxon>Ralstonia</taxon>
    </lineage>
</organism>
<accession>A0ABT2L390</accession>
<comment type="caution">
    <text evidence="1">The sequence shown here is derived from an EMBL/GenBank/DDBJ whole genome shotgun (WGS) entry which is preliminary data.</text>
</comment>
<evidence type="ECO:0000313" key="2">
    <source>
        <dbReference type="Proteomes" id="UP001164420"/>
    </source>
</evidence>
<sequence length="105" mass="11960">MIHHDKQQTFRGLPLTAEQEAEVRHYLNRQHRLGKPWNTSELRAMLKDMLLPPSSEDDGRSDDAQGIAAAAERATTLVDEAMEPIEAHEEWIAAMETENMKKDAH</sequence>
<name>A0ABT2L390_9RALS</name>
<dbReference type="Proteomes" id="UP001164420">
    <property type="component" value="Unassembled WGS sequence"/>
</dbReference>
<dbReference type="EMBL" id="JAOCQI010000001">
    <property type="protein sequence ID" value="MCT7309673.1"/>
    <property type="molecule type" value="Genomic_DNA"/>
</dbReference>
<reference evidence="1 2" key="1">
    <citation type="journal article" date="2023" name="Front. Microbiol.">
        <title>Ralstonia chuxiongensis sp. nov., Ralstonia mojiangensis sp. nov., and Ralstonia soli sp. nov., isolated from tobacco fields, are three novel species in the family Burkholderiaceae.</title>
        <authorList>
            <person name="Lu C.H."/>
            <person name="Zhang Y.Y."/>
            <person name="Jiang N."/>
            <person name="Chen W."/>
            <person name="Shao X."/>
            <person name="Zhao Z.M."/>
            <person name="Lu W.L."/>
            <person name="Hu X."/>
            <person name="Xi Y.X."/>
            <person name="Zou S.Y."/>
            <person name="Wei Q.J."/>
            <person name="Lin Z.L."/>
            <person name="Gong L."/>
            <person name="Gai X.T."/>
            <person name="Zhang L.Q."/>
            <person name="Li J.Y."/>
            <person name="Jin Y."/>
            <person name="Xia Z.Y."/>
        </authorList>
    </citation>
    <scope>NUCLEOTIDE SEQUENCE [LARGE SCALE GENOMIC DNA]</scope>
    <source>
        <strain evidence="1 2">22TCJT01-1</strain>
    </source>
</reference>
<keyword evidence="2" id="KW-1185">Reference proteome</keyword>
<dbReference type="RefSeq" id="WP_260779899.1">
    <property type="nucleotide sequence ID" value="NZ_JAOCQI010000001.1"/>
</dbReference>